<keyword evidence="6 9" id="KW-0378">Hydrolase</keyword>
<evidence type="ECO:0000256" key="10">
    <source>
        <dbReference type="RuleBase" id="RU000594"/>
    </source>
</evidence>
<organism evidence="12 13">
    <name type="scientific">Lentihominibacter hominis</name>
    <dbReference type="NCBI Taxonomy" id="2763645"/>
    <lineage>
        <taxon>Bacteria</taxon>
        <taxon>Bacillati</taxon>
        <taxon>Bacillota</taxon>
        <taxon>Clostridia</taxon>
        <taxon>Peptostreptococcales</taxon>
        <taxon>Anaerovoracaceae</taxon>
        <taxon>Lentihominibacter</taxon>
    </lineage>
</organism>
<dbReference type="GO" id="GO:0005886">
    <property type="term" value="C:plasma membrane"/>
    <property type="evidence" value="ECO:0007669"/>
    <property type="project" value="UniProtKB-SubCell"/>
</dbReference>
<dbReference type="AlphaFoldDB" id="A0A926E817"/>
<accession>A0A926E817</accession>
<dbReference type="PANTHER" id="PTHR33695:SF1">
    <property type="entry name" value="LIPOPROTEIN SIGNAL PEPTIDASE"/>
    <property type="match status" value="1"/>
</dbReference>
<evidence type="ECO:0000256" key="8">
    <source>
        <dbReference type="ARBA" id="ARBA00023136"/>
    </source>
</evidence>
<sequence>MIYYLVVAAIILFDQLIKYLVFSNMNVGQSLPVIGDIIRITYVQNQGAAFSMWEQQWIILIVLPAVVLVAALVLIYMKRNLWSRITILSIVFICGGGIGNFIDRVSRGYVVDMFDCRFIPSFDFPVFNVADIFICAGCGLLLLDVIFLEGKRAKK</sequence>
<comment type="caution">
    <text evidence="9">Lacks conserved residue(s) required for the propagation of feature annotation.</text>
</comment>
<comment type="caution">
    <text evidence="12">The sequence shown here is derived from an EMBL/GenBank/DDBJ whole genome shotgun (WGS) entry which is preliminary data.</text>
</comment>
<evidence type="ECO:0000313" key="13">
    <source>
        <dbReference type="Proteomes" id="UP000610862"/>
    </source>
</evidence>
<dbReference type="NCBIfam" id="TIGR00077">
    <property type="entry name" value="lspA"/>
    <property type="match status" value="1"/>
</dbReference>
<dbReference type="EC" id="3.4.23.36" evidence="9"/>
<dbReference type="PROSITE" id="PS00855">
    <property type="entry name" value="SPASE_II"/>
    <property type="match status" value="1"/>
</dbReference>
<comment type="catalytic activity">
    <reaction evidence="9 10">
        <text>Release of signal peptides from bacterial membrane prolipoproteins. Hydrolyzes -Xaa-Yaa-Zaa-|-(S,diacylglyceryl)Cys-, in which Xaa is hydrophobic (preferably Leu), and Yaa (Ala or Ser) and Zaa (Gly or Ala) have small, neutral side chains.</text>
        <dbReference type="EC" id="3.4.23.36"/>
    </reaction>
</comment>
<comment type="pathway">
    <text evidence="9">Protein modification; lipoprotein biosynthesis (signal peptide cleavage).</text>
</comment>
<evidence type="ECO:0000256" key="2">
    <source>
        <dbReference type="ARBA" id="ARBA00022475"/>
    </source>
</evidence>
<evidence type="ECO:0000256" key="4">
    <source>
        <dbReference type="ARBA" id="ARBA00022692"/>
    </source>
</evidence>
<evidence type="ECO:0000256" key="3">
    <source>
        <dbReference type="ARBA" id="ARBA00022670"/>
    </source>
</evidence>
<feature type="transmembrane region" description="Helical" evidence="9">
    <location>
        <begin position="122"/>
        <end position="148"/>
    </location>
</feature>
<keyword evidence="13" id="KW-1185">Reference proteome</keyword>
<reference evidence="12" key="1">
    <citation type="submission" date="2020-08" db="EMBL/GenBank/DDBJ databases">
        <title>Genome public.</title>
        <authorList>
            <person name="Liu C."/>
            <person name="Sun Q."/>
        </authorList>
    </citation>
    <scope>NUCLEOTIDE SEQUENCE</scope>
    <source>
        <strain evidence="12">NSJ-24</strain>
    </source>
</reference>
<feature type="active site" evidence="9">
    <location>
        <position position="112"/>
    </location>
</feature>
<evidence type="ECO:0000313" key="12">
    <source>
        <dbReference type="EMBL" id="MBC8567251.1"/>
    </source>
</evidence>
<dbReference type="Pfam" id="PF01252">
    <property type="entry name" value="Peptidase_A8"/>
    <property type="match status" value="1"/>
</dbReference>
<evidence type="ECO:0000256" key="1">
    <source>
        <dbReference type="ARBA" id="ARBA00006139"/>
    </source>
</evidence>
<feature type="transmembrane region" description="Helical" evidence="9">
    <location>
        <begin position="57"/>
        <end position="77"/>
    </location>
</feature>
<gene>
    <name evidence="9 12" type="primary">lspA</name>
    <name evidence="12" type="ORF">H8692_00545</name>
</gene>
<feature type="active site" evidence="9">
    <location>
        <position position="131"/>
    </location>
</feature>
<keyword evidence="4 9" id="KW-0812">Transmembrane</keyword>
<dbReference type="GO" id="GO:0006508">
    <property type="term" value="P:proteolysis"/>
    <property type="evidence" value="ECO:0007669"/>
    <property type="project" value="UniProtKB-KW"/>
</dbReference>
<keyword evidence="7 9" id="KW-1133">Transmembrane helix</keyword>
<dbReference type="EMBL" id="JACRTA010000001">
    <property type="protein sequence ID" value="MBC8567251.1"/>
    <property type="molecule type" value="Genomic_DNA"/>
</dbReference>
<comment type="function">
    <text evidence="9 10">This protein specifically catalyzes the removal of signal peptides from prolipoproteins.</text>
</comment>
<dbReference type="PRINTS" id="PR00781">
    <property type="entry name" value="LIPOSIGPTASE"/>
</dbReference>
<dbReference type="PANTHER" id="PTHR33695">
    <property type="entry name" value="LIPOPROTEIN SIGNAL PEPTIDASE"/>
    <property type="match status" value="1"/>
</dbReference>
<evidence type="ECO:0000256" key="5">
    <source>
        <dbReference type="ARBA" id="ARBA00022750"/>
    </source>
</evidence>
<keyword evidence="2 9" id="KW-1003">Cell membrane</keyword>
<name>A0A926E817_9FIRM</name>
<dbReference type="GO" id="GO:0004190">
    <property type="term" value="F:aspartic-type endopeptidase activity"/>
    <property type="evidence" value="ECO:0007669"/>
    <property type="project" value="UniProtKB-UniRule"/>
</dbReference>
<comment type="subcellular location">
    <subcellularLocation>
        <location evidence="9">Cell membrane</location>
        <topology evidence="9">Multi-pass membrane protein</topology>
    </subcellularLocation>
</comment>
<proteinExistence type="inferred from homology"/>
<evidence type="ECO:0000256" key="9">
    <source>
        <dbReference type="HAMAP-Rule" id="MF_00161"/>
    </source>
</evidence>
<dbReference type="RefSeq" id="WP_187524740.1">
    <property type="nucleotide sequence ID" value="NZ_JACRTA010000001.1"/>
</dbReference>
<keyword evidence="8 9" id="KW-0472">Membrane</keyword>
<dbReference type="Proteomes" id="UP000610862">
    <property type="component" value="Unassembled WGS sequence"/>
</dbReference>
<dbReference type="InterPro" id="IPR001872">
    <property type="entry name" value="Peptidase_A8"/>
</dbReference>
<evidence type="ECO:0000256" key="11">
    <source>
        <dbReference type="RuleBase" id="RU004181"/>
    </source>
</evidence>
<comment type="similarity">
    <text evidence="1 9 11">Belongs to the peptidase A8 family.</text>
</comment>
<keyword evidence="3 9" id="KW-0645">Protease</keyword>
<keyword evidence="5 9" id="KW-0064">Aspartyl protease</keyword>
<feature type="transmembrane region" description="Helical" evidence="9">
    <location>
        <begin position="84"/>
        <end position="102"/>
    </location>
</feature>
<dbReference type="HAMAP" id="MF_00161">
    <property type="entry name" value="LspA"/>
    <property type="match status" value="1"/>
</dbReference>
<protein>
    <recommendedName>
        <fullName evidence="9">Lipoprotein signal peptidase</fullName>
        <ecNumber evidence="9">3.4.23.36</ecNumber>
    </recommendedName>
    <alternativeName>
        <fullName evidence="9">Prolipoprotein signal peptidase</fullName>
    </alternativeName>
    <alternativeName>
        <fullName evidence="9">Signal peptidase II</fullName>
        <shortName evidence="9">SPase II</shortName>
    </alternativeName>
</protein>
<evidence type="ECO:0000256" key="6">
    <source>
        <dbReference type="ARBA" id="ARBA00022801"/>
    </source>
</evidence>
<evidence type="ECO:0000256" key="7">
    <source>
        <dbReference type="ARBA" id="ARBA00022989"/>
    </source>
</evidence>